<evidence type="ECO:0000313" key="2">
    <source>
        <dbReference type="EMBL" id="KIP06983.1"/>
    </source>
</evidence>
<reference evidence="2 3" key="1">
    <citation type="journal article" date="2014" name="PLoS Genet.">
        <title>Analysis of the Phlebiopsis gigantea genome, transcriptome and secretome provides insight into its pioneer colonization strategies of wood.</title>
        <authorList>
            <person name="Hori C."/>
            <person name="Ishida T."/>
            <person name="Igarashi K."/>
            <person name="Samejima M."/>
            <person name="Suzuki H."/>
            <person name="Master E."/>
            <person name="Ferreira P."/>
            <person name="Ruiz-Duenas F.J."/>
            <person name="Held B."/>
            <person name="Canessa P."/>
            <person name="Larrondo L.F."/>
            <person name="Schmoll M."/>
            <person name="Druzhinina I.S."/>
            <person name="Kubicek C.P."/>
            <person name="Gaskell J.A."/>
            <person name="Kersten P."/>
            <person name="St John F."/>
            <person name="Glasner J."/>
            <person name="Sabat G."/>
            <person name="Splinter BonDurant S."/>
            <person name="Syed K."/>
            <person name="Yadav J."/>
            <person name="Mgbeahuruike A.C."/>
            <person name="Kovalchuk A."/>
            <person name="Asiegbu F.O."/>
            <person name="Lackner G."/>
            <person name="Hoffmeister D."/>
            <person name="Rencoret J."/>
            <person name="Gutierrez A."/>
            <person name="Sun H."/>
            <person name="Lindquist E."/>
            <person name="Barry K."/>
            <person name="Riley R."/>
            <person name="Grigoriev I.V."/>
            <person name="Henrissat B."/>
            <person name="Kues U."/>
            <person name="Berka R.M."/>
            <person name="Martinez A.T."/>
            <person name="Covert S.F."/>
            <person name="Blanchette R.A."/>
            <person name="Cullen D."/>
        </authorList>
    </citation>
    <scope>NUCLEOTIDE SEQUENCE [LARGE SCALE GENOMIC DNA]</scope>
    <source>
        <strain evidence="2 3">11061_1 CR5-6</strain>
    </source>
</reference>
<dbReference type="OrthoDB" id="5582146at2759"/>
<sequence length="393" mass="42248">MAVHLPRALVVSGLEHVEIPAQRLLLRTLQDRRIVFDNDSLDFSYGPEGTWDLPSDFLLVYVCPLDPHERPPILETLLDRFAMSADINISTSVRQEYTAYRSSISTPLSASFNSLSPRIPLSALHPLDSPATSPSPRLRPLPLGSSPQLTPTHPTAAPIISSEELEHLRALTAYTFIHSSLNLYLSDLFSAARHHPSLDGTLVTLRAHRDAEALVRAYRVLCGDSVGAELVATVAAAPPRADTDSHTDDDDAPHTIDTAHALGWADEPAWLGAELRAGTRKAASVRSVEGGVHVQVRVYDEPGGGGGGGSFAEGGSLPASLPLPPEVWDVSEVDIGRVFPRVVSHRVRVRSGPDDEILGSIMHPAVHQLPAPDGPPADRKTVKQIIVGILADV</sequence>
<feature type="region of interest" description="Disordered" evidence="1">
    <location>
        <begin position="126"/>
        <end position="155"/>
    </location>
</feature>
<dbReference type="HOGENOM" id="CLU_023002_0_0_1"/>
<gene>
    <name evidence="2" type="ORF">PHLGIDRAFT_71814</name>
</gene>
<dbReference type="EMBL" id="KN840506">
    <property type="protein sequence ID" value="KIP06983.1"/>
    <property type="molecule type" value="Genomic_DNA"/>
</dbReference>
<keyword evidence="3" id="KW-1185">Reference proteome</keyword>
<dbReference type="Proteomes" id="UP000053257">
    <property type="component" value="Unassembled WGS sequence"/>
</dbReference>
<dbReference type="AlphaFoldDB" id="A0A0C3PKS7"/>
<feature type="compositionally biased region" description="Low complexity" evidence="1">
    <location>
        <begin position="129"/>
        <end position="149"/>
    </location>
</feature>
<evidence type="ECO:0000313" key="3">
    <source>
        <dbReference type="Proteomes" id="UP000053257"/>
    </source>
</evidence>
<protein>
    <submittedName>
        <fullName evidence="2">Uncharacterized protein</fullName>
    </submittedName>
</protein>
<evidence type="ECO:0000256" key="1">
    <source>
        <dbReference type="SAM" id="MobiDB-lite"/>
    </source>
</evidence>
<accession>A0A0C3PKS7</accession>
<organism evidence="2 3">
    <name type="scientific">Phlebiopsis gigantea (strain 11061_1 CR5-6)</name>
    <name type="common">White-rot fungus</name>
    <name type="synonym">Peniophora gigantea</name>
    <dbReference type="NCBI Taxonomy" id="745531"/>
    <lineage>
        <taxon>Eukaryota</taxon>
        <taxon>Fungi</taxon>
        <taxon>Dikarya</taxon>
        <taxon>Basidiomycota</taxon>
        <taxon>Agaricomycotina</taxon>
        <taxon>Agaricomycetes</taxon>
        <taxon>Polyporales</taxon>
        <taxon>Phanerochaetaceae</taxon>
        <taxon>Phlebiopsis</taxon>
    </lineage>
</organism>
<proteinExistence type="predicted"/>
<name>A0A0C3PKS7_PHLG1</name>